<sequence>MILTKNINKIMEPIFVIALSLLCLYFAQTSLIFIGIIPILFTIFYFNEGILSFLISAGGTYFLGMIFTDREDLFTSFVPLLVISLGLIVLISLRFTARVQILTAFIITSLTFIFLYKYKMLVNNISMDKLAINLKTSFESSYPYRLDFDVYRLTTSLYPAILAWISMFYAVLSVKIIRNYLSVVDETYTDITQLDELRLRPRDLLILLIIGLAIYFVGRFFSIGKIYILGNLILLSLMFFATNGLSLFDFMLKNSNLPLTRAFQWFFMLILIQILIIPLIIFGIADIFLDFRARRKNEEQ</sequence>
<feature type="transmembrane region" description="Helical" evidence="1">
    <location>
        <begin position="50"/>
        <end position="67"/>
    </location>
</feature>
<proteinExistence type="predicted"/>
<keyword evidence="1" id="KW-1133">Transmembrane helix</keyword>
<feature type="transmembrane region" description="Helical" evidence="1">
    <location>
        <begin position="265"/>
        <end position="289"/>
    </location>
</feature>
<dbReference type="OrthoDB" id="1693088at2"/>
<reference evidence="2 3" key="1">
    <citation type="submission" date="2014-07" db="EMBL/GenBank/DDBJ databases">
        <authorList>
            <person name="McCorrison J."/>
            <person name="Sanka R."/>
            <person name="Torralba M."/>
            <person name="Gillis M."/>
            <person name="Haft D.H."/>
            <person name="Methe B."/>
            <person name="Sutton G."/>
            <person name="Nelson K.E."/>
        </authorList>
    </citation>
    <scope>NUCLEOTIDE SEQUENCE [LARGE SCALE GENOMIC DNA]</scope>
    <source>
        <strain evidence="2 3">S7-1-13</strain>
    </source>
</reference>
<dbReference type="AlphaFoldDB" id="A0A095X4W3"/>
<evidence type="ECO:0000313" key="3">
    <source>
        <dbReference type="Proteomes" id="UP000029579"/>
    </source>
</evidence>
<dbReference type="InterPro" id="IPR018710">
    <property type="entry name" value="DUF2232"/>
</dbReference>
<organism evidence="2 3">
    <name type="scientific">Anaerococcus lactolyticus S7-1-13</name>
    <dbReference type="NCBI Taxonomy" id="1284686"/>
    <lineage>
        <taxon>Bacteria</taxon>
        <taxon>Bacillati</taxon>
        <taxon>Bacillota</taxon>
        <taxon>Tissierellia</taxon>
        <taxon>Tissierellales</taxon>
        <taxon>Peptoniphilaceae</taxon>
        <taxon>Anaerococcus</taxon>
    </lineage>
</organism>
<keyword evidence="1" id="KW-0472">Membrane</keyword>
<accession>A0A095X4W3</accession>
<feature type="transmembrane region" description="Helical" evidence="1">
    <location>
        <begin position="14"/>
        <end position="44"/>
    </location>
</feature>
<gene>
    <name evidence="2" type="ORF">HMPREF1630_02225</name>
</gene>
<feature type="transmembrane region" description="Helical" evidence="1">
    <location>
        <begin position="204"/>
        <end position="221"/>
    </location>
</feature>
<feature type="transmembrane region" description="Helical" evidence="1">
    <location>
        <begin position="99"/>
        <end position="118"/>
    </location>
</feature>
<evidence type="ECO:0000313" key="2">
    <source>
        <dbReference type="EMBL" id="KGF04858.1"/>
    </source>
</evidence>
<comment type="caution">
    <text evidence="2">The sequence shown here is derived from an EMBL/GenBank/DDBJ whole genome shotgun (WGS) entry which is preliminary data.</text>
</comment>
<feature type="transmembrane region" description="Helical" evidence="1">
    <location>
        <begin position="74"/>
        <end position="93"/>
    </location>
</feature>
<protein>
    <recommendedName>
        <fullName evidence="4">DUF2232 domain-containing protein</fullName>
    </recommendedName>
</protein>
<dbReference type="EMBL" id="JRMW01000024">
    <property type="protein sequence ID" value="KGF04858.1"/>
    <property type="molecule type" value="Genomic_DNA"/>
</dbReference>
<evidence type="ECO:0008006" key="4">
    <source>
        <dbReference type="Google" id="ProtNLM"/>
    </source>
</evidence>
<dbReference type="Proteomes" id="UP000029579">
    <property type="component" value="Unassembled WGS sequence"/>
</dbReference>
<name>A0A095X4W3_9FIRM</name>
<dbReference type="Pfam" id="PF09991">
    <property type="entry name" value="DUF2232"/>
    <property type="match status" value="1"/>
</dbReference>
<keyword evidence="1" id="KW-0812">Transmembrane</keyword>
<dbReference type="RefSeq" id="WP_037326626.1">
    <property type="nucleotide sequence ID" value="NZ_JRMW01000024.1"/>
</dbReference>
<feature type="transmembrane region" description="Helical" evidence="1">
    <location>
        <begin position="150"/>
        <end position="172"/>
    </location>
</feature>
<feature type="transmembrane region" description="Helical" evidence="1">
    <location>
        <begin position="226"/>
        <end position="245"/>
    </location>
</feature>
<evidence type="ECO:0000256" key="1">
    <source>
        <dbReference type="SAM" id="Phobius"/>
    </source>
</evidence>
<dbReference type="eggNOG" id="ENOG5033VG9">
    <property type="taxonomic scope" value="Bacteria"/>
</dbReference>